<feature type="domain" description="H15" evidence="2">
    <location>
        <begin position="254"/>
        <end position="325"/>
    </location>
</feature>
<feature type="region of interest" description="Disordered" evidence="1">
    <location>
        <begin position="157"/>
        <end position="241"/>
    </location>
</feature>
<name>A0ABQ9FMJ9_TEGGR</name>
<dbReference type="InterPro" id="IPR036390">
    <property type="entry name" value="WH_DNA-bd_sf"/>
</dbReference>
<organism evidence="3 4">
    <name type="scientific">Tegillarca granosa</name>
    <name type="common">Malaysian cockle</name>
    <name type="synonym">Anadara granosa</name>
    <dbReference type="NCBI Taxonomy" id="220873"/>
    <lineage>
        <taxon>Eukaryota</taxon>
        <taxon>Metazoa</taxon>
        <taxon>Spiralia</taxon>
        <taxon>Lophotrochozoa</taxon>
        <taxon>Mollusca</taxon>
        <taxon>Bivalvia</taxon>
        <taxon>Autobranchia</taxon>
        <taxon>Pteriomorphia</taxon>
        <taxon>Arcoida</taxon>
        <taxon>Arcoidea</taxon>
        <taxon>Arcidae</taxon>
        <taxon>Tegillarca</taxon>
    </lineage>
</organism>
<dbReference type="EMBL" id="JARBDR010000214">
    <property type="protein sequence ID" value="KAJ8318514.1"/>
    <property type="molecule type" value="Genomic_DNA"/>
</dbReference>
<dbReference type="Pfam" id="PF00538">
    <property type="entry name" value="Linker_histone"/>
    <property type="match status" value="2"/>
</dbReference>
<comment type="caution">
    <text evidence="3">The sequence shown here is derived from an EMBL/GenBank/DDBJ whole genome shotgun (WGS) entry which is preliminary data.</text>
</comment>
<feature type="compositionally biased region" description="Basic and acidic residues" evidence="1">
    <location>
        <begin position="162"/>
        <end position="205"/>
    </location>
</feature>
<reference evidence="3 4" key="1">
    <citation type="submission" date="2022-12" db="EMBL/GenBank/DDBJ databases">
        <title>Chromosome-level genome of Tegillarca granosa.</title>
        <authorList>
            <person name="Kim J."/>
        </authorList>
    </citation>
    <scope>NUCLEOTIDE SEQUENCE [LARGE SCALE GENOMIC DNA]</scope>
    <source>
        <strain evidence="3">Teg-2019</strain>
        <tissue evidence="3">Adductor muscle</tissue>
    </source>
</reference>
<proteinExistence type="predicted"/>
<evidence type="ECO:0000256" key="1">
    <source>
        <dbReference type="SAM" id="MobiDB-lite"/>
    </source>
</evidence>
<protein>
    <recommendedName>
        <fullName evidence="2">H15 domain-containing protein</fullName>
    </recommendedName>
</protein>
<dbReference type="InterPro" id="IPR036388">
    <property type="entry name" value="WH-like_DNA-bd_sf"/>
</dbReference>
<feature type="domain" description="H15" evidence="2">
    <location>
        <begin position="332"/>
        <end position="407"/>
    </location>
</feature>
<dbReference type="SMART" id="SM00526">
    <property type="entry name" value="H15"/>
    <property type="match status" value="2"/>
</dbReference>
<gene>
    <name evidence="3" type="ORF">KUTeg_003605</name>
</gene>
<dbReference type="SUPFAM" id="SSF46785">
    <property type="entry name" value="Winged helix' DNA-binding domain"/>
    <property type="match status" value="2"/>
</dbReference>
<dbReference type="PROSITE" id="PS51504">
    <property type="entry name" value="H15"/>
    <property type="match status" value="2"/>
</dbReference>
<evidence type="ECO:0000313" key="4">
    <source>
        <dbReference type="Proteomes" id="UP001217089"/>
    </source>
</evidence>
<feature type="non-terminal residue" evidence="3">
    <location>
        <position position="447"/>
    </location>
</feature>
<dbReference type="InterPro" id="IPR005818">
    <property type="entry name" value="Histone_H1/H5_H15"/>
</dbReference>
<dbReference type="Proteomes" id="UP001217089">
    <property type="component" value="Unassembled WGS sequence"/>
</dbReference>
<dbReference type="Gene3D" id="1.10.10.10">
    <property type="entry name" value="Winged helix-like DNA-binding domain superfamily/Winged helix DNA-binding domain"/>
    <property type="match status" value="2"/>
</dbReference>
<evidence type="ECO:0000259" key="2">
    <source>
        <dbReference type="PROSITE" id="PS51504"/>
    </source>
</evidence>
<accession>A0ABQ9FMJ9</accession>
<feature type="compositionally biased region" description="Basic and acidic residues" evidence="1">
    <location>
        <begin position="214"/>
        <end position="225"/>
    </location>
</feature>
<keyword evidence="4" id="KW-1185">Reference proteome</keyword>
<sequence length="447" mass="51114">MLYKKLEENIEKKDGITVSLPSLYECYTDMCQVEKALVVDVTDFNKHIKDKFGKTFGLTETSAYQGIVKEKKLSDKKPKVQGETLNLKMKDILMEIKGIRFFTLKQLVASKYPALQVEIYPNKLLSALQRGMRFGQIRLVKGTGKCGYYRIPMENEAELEEEERKREREEKKMKKEKKEKEKEEGKESSGEAEEKSDDKAGETKPKSRGKKRKSAEMENDGKEGENKEEDGEGQKKKKKKKVIREIWVGTSHSDPKKIEDTFPLAITYMGDPKDASLSRIKKYLQDHYNDVDLEKLKKALERGEDKGYWDRVSGSGGSGSFRLQIDEFDPANSESYEDKICQAIVAGHEPKQCSAQLIKQYVMDYHPEFNIDKKPHLFKKSLERAVSKNKIRQLSGIGASGTFQLVEAFYPSPAILAGEADEITQIEDIDDSADQETYIDVVYVFQN</sequence>
<evidence type="ECO:0000313" key="3">
    <source>
        <dbReference type="EMBL" id="KAJ8318514.1"/>
    </source>
</evidence>